<dbReference type="OrthoDB" id="285979at2"/>
<accession>A0A517PP27</accession>
<gene>
    <name evidence="1" type="ORF">HG66A1_29200</name>
</gene>
<dbReference type="EMBL" id="CP036266">
    <property type="protein sequence ID" value="QDT21127.1"/>
    <property type="molecule type" value="Genomic_DNA"/>
</dbReference>
<evidence type="ECO:0000313" key="2">
    <source>
        <dbReference type="Proteomes" id="UP000320421"/>
    </source>
</evidence>
<reference evidence="1 2" key="1">
    <citation type="submission" date="2019-02" db="EMBL/GenBank/DDBJ databases">
        <title>Deep-cultivation of Planctomycetes and their phenomic and genomic characterization uncovers novel biology.</title>
        <authorList>
            <person name="Wiegand S."/>
            <person name="Jogler M."/>
            <person name="Boedeker C."/>
            <person name="Pinto D."/>
            <person name="Vollmers J."/>
            <person name="Rivas-Marin E."/>
            <person name="Kohn T."/>
            <person name="Peeters S.H."/>
            <person name="Heuer A."/>
            <person name="Rast P."/>
            <person name="Oberbeckmann S."/>
            <person name="Bunk B."/>
            <person name="Jeske O."/>
            <person name="Meyerdierks A."/>
            <person name="Storesund J.E."/>
            <person name="Kallscheuer N."/>
            <person name="Luecker S."/>
            <person name="Lage O.M."/>
            <person name="Pohl T."/>
            <person name="Merkel B.J."/>
            <person name="Hornburger P."/>
            <person name="Mueller R.-W."/>
            <person name="Bruemmer F."/>
            <person name="Labrenz M."/>
            <person name="Spormann A.M."/>
            <person name="Op den Camp H."/>
            <person name="Overmann J."/>
            <person name="Amann R."/>
            <person name="Jetten M.S.M."/>
            <person name="Mascher T."/>
            <person name="Medema M.H."/>
            <person name="Devos D.P."/>
            <person name="Kaster A.-K."/>
            <person name="Ovreas L."/>
            <person name="Rohde M."/>
            <person name="Galperin M.Y."/>
            <person name="Jogler C."/>
        </authorList>
    </citation>
    <scope>NUCLEOTIDE SEQUENCE [LARGE SCALE GENOMIC DNA]</scope>
    <source>
        <strain evidence="1 2">HG66A1</strain>
    </source>
</reference>
<dbReference type="RefSeq" id="WP_145184931.1">
    <property type="nucleotide sequence ID" value="NZ_CP036266.1"/>
</dbReference>
<dbReference type="Proteomes" id="UP000320421">
    <property type="component" value="Chromosome"/>
</dbReference>
<organism evidence="1 2">
    <name type="scientific">Gimesia chilikensis</name>
    <dbReference type="NCBI Taxonomy" id="2605989"/>
    <lineage>
        <taxon>Bacteria</taxon>
        <taxon>Pseudomonadati</taxon>
        <taxon>Planctomycetota</taxon>
        <taxon>Planctomycetia</taxon>
        <taxon>Planctomycetales</taxon>
        <taxon>Planctomycetaceae</taxon>
        <taxon>Gimesia</taxon>
    </lineage>
</organism>
<keyword evidence="2" id="KW-1185">Reference proteome</keyword>
<proteinExistence type="predicted"/>
<protein>
    <submittedName>
        <fullName evidence="1">Uncharacterized protein</fullName>
    </submittedName>
</protein>
<sequence length="96" mass="11210">MQESRDASRRLIIDFYDIDSLRYPTITKSVVRLFQLEPAGELTIGLDEMFQDYQCERQIVGLEWDPWSGYIVVAKTESAEDLVREIGAFIQSRFSR</sequence>
<name>A0A517PP27_9PLAN</name>
<dbReference type="AlphaFoldDB" id="A0A517PP27"/>
<evidence type="ECO:0000313" key="1">
    <source>
        <dbReference type="EMBL" id="QDT21127.1"/>
    </source>
</evidence>